<evidence type="ECO:0000313" key="3">
    <source>
        <dbReference type="Proteomes" id="UP001179501"/>
    </source>
</evidence>
<dbReference type="EMBL" id="CP116614">
    <property type="protein sequence ID" value="WCG02520.1"/>
    <property type="molecule type" value="Genomic_DNA"/>
</dbReference>
<evidence type="ECO:0000259" key="1">
    <source>
        <dbReference type="Pfam" id="PF12728"/>
    </source>
</evidence>
<gene>
    <name evidence="2" type="ORF">NY151_07560</name>
</gene>
<dbReference type="RefSeq" id="WP_077084051.1">
    <property type="nucleotide sequence ID" value="NZ_CP116614.1"/>
</dbReference>
<dbReference type="Pfam" id="PF12728">
    <property type="entry name" value="HTH_17"/>
    <property type="match status" value="1"/>
</dbReference>
<proteinExistence type="predicted"/>
<accession>A0AAE9XIL1</accession>
<name>A0AAE9XIL1_PORGN</name>
<feature type="domain" description="Helix-turn-helix" evidence="1">
    <location>
        <begin position="71"/>
        <end position="121"/>
    </location>
</feature>
<dbReference type="InterPro" id="IPR041657">
    <property type="entry name" value="HTH_17"/>
</dbReference>
<sequence length="304" mass="35469">MAKSNELIKKVCEWCGNVFYAQKVTTRYCSHTCNSRAYKANKRKERIRVAEALTYRTIQEKPIEQLKDRPFLSIAETATLLGLSLQGVYKQIYAGRLRASKITSRLSVVRREDIERMLAERPYEKRQPRDAIVITKLYTTDEVCDIHNISRSSLFAIAKRENIPRTYNRGKTYWSKRHIDVYFAKQAPAPHIEEWCTAVEIQERFDMTLTAVYNFVSDHNIPRKKVKGKSYYSTKHVEAAKGVLDKAAPSYYTVREAMEKFGLTRDQLYHYTKHYNVSKVKQGRNILISQQELDEVLKPPSITR</sequence>
<protein>
    <submittedName>
        <fullName evidence="2">Helix-turn-helix domain-containing protein</fullName>
    </submittedName>
</protein>
<evidence type="ECO:0000313" key="2">
    <source>
        <dbReference type="EMBL" id="WCG02520.1"/>
    </source>
</evidence>
<reference evidence="2" key="1">
    <citation type="submission" date="2023-01" db="EMBL/GenBank/DDBJ databases">
        <title>Phages are important unrecognized players in the ecology of the oral pathogen Porphyromonas gingivalis.</title>
        <authorList>
            <person name="Matrishin C.B."/>
            <person name="Kauffman K.M."/>
        </authorList>
    </citation>
    <scope>NUCLEOTIDE SEQUENCE</scope>
    <source>
        <strain evidence="2">ATCC 49417</strain>
    </source>
</reference>
<organism evidence="2 3">
    <name type="scientific">Porphyromonas gingivalis</name>
    <name type="common">Bacteroides gingivalis</name>
    <dbReference type="NCBI Taxonomy" id="837"/>
    <lineage>
        <taxon>Bacteria</taxon>
        <taxon>Pseudomonadati</taxon>
        <taxon>Bacteroidota</taxon>
        <taxon>Bacteroidia</taxon>
        <taxon>Bacteroidales</taxon>
        <taxon>Porphyromonadaceae</taxon>
        <taxon>Porphyromonas</taxon>
    </lineage>
</organism>
<dbReference type="AlphaFoldDB" id="A0AAE9XIL1"/>
<dbReference type="Proteomes" id="UP001179501">
    <property type="component" value="Chromosome"/>
</dbReference>